<dbReference type="AlphaFoldDB" id="A0AA43RIY9"/>
<protein>
    <recommendedName>
        <fullName evidence="7">Pyridoxal 5'-phosphate synthase subunit PdxT</fullName>
        <ecNumber evidence="7">4.3.3.6</ecNumber>
    </recommendedName>
    <alternativeName>
        <fullName evidence="7">Pdx2</fullName>
    </alternativeName>
    <alternativeName>
        <fullName evidence="7">Pyridoxal 5'-phosphate synthase glutaminase subunit</fullName>
        <ecNumber evidence="7">3.5.1.2</ecNumber>
    </alternativeName>
</protein>
<sequence>MSKPLIGVLAVQGAFIEHEHILSALGAEVVELRQAADVTNDLDGIVLPGGESSVQGKLVRELGMFEPLRALINQDVPVLATCAGMILLASEVTQGIGSGANSSTGNATDNSSFDAEPAANDPAAPPYFATIPMSVKRNAYGRQLGSFATAGNFGDFENVQMTFIRGPYVESVGDDVQVLATVNDNIVAVRYKNQLAMSFHPELNSDTRIHEMFLSFVN</sequence>
<gene>
    <name evidence="7" type="primary">pdxT</name>
    <name evidence="11" type="ORF">Q3982_03430</name>
</gene>
<name>A0AA43RIY9_9ACTN</name>
<feature type="binding site" evidence="7 9">
    <location>
        <position position="137"/>
    </location>
    <ligand>
        <name>L-glutamine</name>
        <dbReference type="ChEBI" id="CHEBI:58359"/>
    </ligand>
</feature>
<evidence type="ECO:0000256" key="1">
    <source>
        <dbReference type="ARBA" id="ARBA00008345"/>
    </source>
</evidence>
<keyword evidence="12" id="KW-1185">Reference proteome</keyword>
<evidence type="ECO:0000313" key="12">
    <source>
        <dbReference type="Proteomes" id="UP001168575"/>
    </source>
</evidence>
<feature type="active site" description="Charge relay system" evidence="7 8">
    <location>
        <position position="202"/>
    </location>
</feature>
<feature type="compositionally biased region" description="Polar residues" evidence="10">
    <location>
        <begin position="100"/>
        <end position="113"/>
    </location>
</feature>
<dbReference type="Pfam" id="PF01174">
    <property type="entry name" value="SNO"/>
    <property type="match status" value="2"/>
</dbReference>
<feature type="active site" description="Nucleophile" evidence="7 8">
    <location>
        <position position="82"/>
    </location>
</feature>
<evidence type="ECO:0000256" key="9">
    <source>
        <dbReference type="PIRSR" id="PIRSR005639-2"/>
    </source>
</evidence>
<evidence type="ECO:0000313" key="11">
    <source>
        <dbReference type="EMBL" id="MDO4841711.1"/>
    </source>
</evidence>
<comment type="similarity">
    <text evidence="1 7">Belongs to the glutaminase PdxT/SNO family.</text>
</comment>
<dbReference type="GO" id="GO:1903600">
    <property type="term" value="C:glutaminase complex"/>
    <property type="evidence" value="ECO:0007669"/>
    <property type="project" value="TreeGrafter"/>
</dbReference>
<comment type="catalytic activity">
    <reaction evidence="7">
        <text>aldehydo-D-ribose 5-phosphate + D-glyceraldehyde 3-phosphate + L-glutamine = pyridoxal 5'-phosphate + L-glutamate + phosphate + 3 H2O + H(+)</text>
        <dbReference type="Rhea" id="RHEA:31507"/>
        <dbReference type="ChEBI" id="CHEBI:15377"/>
        <dbReference type="ChEBI" id="CHEBI:15378"/>
        <dbReference type="ChEBI" id="CHEBI:29985"/>
        <dbReference type="ChEBI" id="CHEBI:43474"/>
        <dbReference type="ChEBI" id="CHEBI:58273"/>
        <dbReference type="ChEBI" id="CHEBI:58359"/>
        <dbReference type="ChEBI" id="CHEBI:59776"/>
        <dbReference type="ChEBI" id="CHEBI:597326"/>
        <dbReference type="EC" id="4.3.3.6"/>
    </reaction>
</comment>
<comment type="subunit">
    <text evidence="7">In the presence of PdxS, forms a dodecamer of heterodimers. Only shows activity in the heterodimer.</text>
</comment>
<comment type="function">
    <text evidence="7">Catalyzes the hydrolysis of glutamine to glutamate and ammonia as part of the biosynthesis of pyridoxal 5'-phosphate. The resulting ammonia molecule is channeled to the active site of PdxS.</text>
</comment>
<feature type="binding site" evidence="7 9">
    <location>
        <begin position="50"/>
        <end position="52"/>
    </location>
    <ligand>
        <name>L-glutamine</name>
        <dbReference type="ChEBI" id="CHEBI:58359"/>
    </ligand>
</feature>
<dbReference type="PIRSF" id="PIRSF005639">
    <property type="entry name" value="Glut_amidoT_SNO"/>
    <property type="match status" value="1"/>
</dbReference>
<dbReference type="SUPFAM" id="SSF52317">
    <property type="entry name" value="Class I glutamine amidotransferase-like"/>
    <property type="match status" value="1"/>
</dbReference>
<dbReference type="EC" id="3.5.1.2" evidence="7"/>
<dbReference type="InterPro" id="IPR021196">
    <property type="entry name" value="PdxT/SNO_CS"/>
</dbReference>
<dbReference type="PANTHER" id="PTHR31559">
    <property type="entry name" value="PYRIDOXAL 5'-PHOSPHATE SYNTHASE SUBUNIT SNO"/>
    <property type="match status" value="1"/>
</dbReference>
<comment type="caution">
    <text evidence="11">The sequence shown here is derived from an EMBL/GenBank/DDBJ whole genome shotgun (WGS) entry which is preliminary data.</text>
</comment>
<dbReference type="InterPro" id="IPR002161">
    <property type="entry name" value="PdxT/SNO"/>
</dbReference>
<evidence type="ECO:0000256" key="3">
    <source>
        <dbReference type="ARBA" id="ARBA00022898"/>
    </source>
</evidence>
<dbReference type="CDD" id="cd01749">
    <property type="entry name" value="GATase1_PB"/>
    <property type="match status" value="1"/>
</dbReference>
<feature type="binding site" evidence="7 9">
    <location>
        <begin position="164"/>
        <end position="165"/>
    </location>
    <ligand>
        <name>L-glutamine</name>
        <dbReference type="ChEBI" id="CHEBI:58359"/>
    </ligand>
</feature>
<keyword evidence="4 7" id="KW-0315">Glutamine amidotransferase</keyword>
<accession>A0AA43RIY9</accession>
<dbReference type="PANTHER" id="PTHR31559:SF0">
    <property type="entry name" value="PYRIDOXAL 5'-PHOSPHATE SYNTHASE SUBUNIT SNO1-RELATED"/>
    <property type="match status" value="1"/>
</dbReference>
<comment type="catalytic activity">
    <reaction evidence="6 7">
        <text>L-glutamine + H2O = L-glutamate + NH4(+)</text>
        <dbReference type="Rhea" id="RHEA:15889"/>
        <dbReference type="ChEBI" id="CHEBI:15377"/>
        <dbReference type="ChEBI" id="CHEBI:28938"/>
        <dbReference type="ChEBI" id="CHEBI:29985"/>
        <dbReference type="ChEBI" id="CHEBI:58359"/>
        <dbReference type="EC" id="3.5.1.2"/>
    </reaction>
</comment>
<proteinExistence type="inferred from homology"/>
<evidence type="ECO:0000256" key="4">
    <source>
        <dbReference type="ARBA" id="ARBA00022962"/>
    </source>
</evidence>
<dbReference type="EMBL" id="JAUMVS010000041">
    <property type="protein sequence ID" value="MDO4841711.1"/>
    <property type="molecule type" value="Genomic_DNA"/>
</dbReference>
<dbReference type="InterPro" id="IPR029062">
    <property type="entry name" value="Class_I_gatase-like"/>
</dbReference>
<keyword evidence="2 7" id="KW-0378">Hydrolase</keyword>
<dbReference type="PROSITE" id="PS51130">
    <property type="entry name" value="PDXT_SNO_2"/>
    <property type="match status" value="1"/>
</dbReference>
<evidence type="ECO:0000256" key="10">
    <source>
        <dbReference type="SAM" id="MobiDB-lite"/>
    </source>
</evidence>
<evidence type="ECO:0000256" key="6">
    <source>
        <dbReference type="ARBA" id="ARBA00049534"/>
    </source>
</evidence>
<evidence type="ECO:0000256" key="2">
    <source>
        <dbReference type="ARBA" id="ARBA00022801"/>
    </source>
</evidence>
<evidence type="ECO:0000256" key="7">
    <source>
        <dbReference type="HAMAP-Rule" id="MF_01615"/>
    </source>
</evidence>
<feature type="active site" description="Charge relay system" evidence="7 8">
    <location>
        <position position="200"/>
    </location>
</feature>
<dbReference type="GO" id="GO:0008614">
    <property type="term" value="P:pyridoxine metabolic process"/>
    <property type="evidence" value="ECO:0007669"/>
    <property type="project" value="TreeGrafter"/>
</dbReference>
<dbReference type="Gene3D" id="3.40.50.880">
    <property type="match status" value="1"/>
</dbReference>
<dbReference type="HAMAP" id="MF_01615">
    <property type="entry name" value="PdxT"/>
    <property type="match status" value="1"/>
</dbReference>
<comment type="pathway">
    <text evidence="7">Cofactor biosynthesis; pyridoxal 5'-phosphate biosynthesis.</text>
</comment>
<dbReference type="GO" id="GO:0042823">
    <property type="term" value="P:pyridoxal phosphate biosynthetic process"/>
    <property type="evidence" value="ECO:0007669"/>
    <property type="project" value="UniProtKB-UniRule"/>
</dbReference>
<evidence type="ECO:0000256" key="8">
    <source>
        <dbReference type="PIRSR" id="PIRSR005639-1"/>
    </source>
</evidence>
<dbReference type="GO" id="GO:0005829">
    <property type="term" value="C:cytosol"/>
    <property type="evidence" value="ECO:0007669"/>
    <property type="project" value="TreeGrafter"/>
</dbReference>
<dbReference type="GO" id="GO:0006543">
    <property type="term" value="P:L-glutamine catabolic process"/>
    <property type="evidence" value="ECO:0007669"/>
    <property type="project" value="UniProtKB-UniRule"/>
</dbReference>
<dbReference type="PROSITE" id="PS51273">
    <property type="entry name" value="GATASE_TYPE_1"/>
    <property type="match status" value="1"/>
</dbReference>
<evidence type="ECO:0000256" key="5">
    <source>
        <dbReference type="ARBA" id="ARBA00023239"/>
    </source>
</evidence>
<dbReference type="PROSITE" id="PS01236">
    <property type="entry name" value="PDXT_SNO_1"/>
    <property type="match status" value="1"/>
</dbReference>
<feature type="region of interest" description="Disordered" evidence="10">
    <location>
        <begin position="100"/>
        <end position="119"/>
    </location>
</feature>
<reference evidence="11" key="1">
    <citation type="submission" date="2023-07" db="EMBL/GenBank/DDBJ databases">
        <title>Between Cages and Wild: Unraveling the Impact of Captivity on Animal Microbiomes and Antimicrobial Resistance.</title>
        <authorList>
            <person name="Schmartz G.P."/>
            <person name="Rehner J."/>
            <person name="Schuff M.J."/>
            <person name="Becker S.L."/>
            <person name="Kravczyk M."/>
            <person name="Gurevich A."/>
            <person name="Francke R."/>
            <person name="Mueller R."/>
            <person name="Keller V."/>
            <person name="Keller A."/>
        </authorList>
    </citation>
    <scope>NUCLEOTIDE SEQUENCE</scope>
    <source>
        <strain evidence="11">S12M_St_49</strain>
    </source>
</reference>
<keyword evidence="5 7" id="KW-0456">Lyase</keyword>
<dbReference type="GO" id="GO:0036381">
    <property type="term" value="F:pyridoxal 5'-phosphate synthase (glutamine hydrolysing) activity"/>
    <property type="evidence" value="ECO:0007669"/>
    <property type="project" value="UniProtKB-UniRule"/>
</dbReference>
<dbReference type="EC" id="4.3.3.6" evidence="7"/>
<keyword evidence="3 7" id="KW-0663">Pyridoxal phosphate</keyword>
<dbReference type="GO" id="GO:0004359">
    <property type="term" value="F:glutaminase activity"/>
    <property type="evidence" value="ECO:0007669"/>
    <property type="project" value="UniProtKB-UniRule"/>
</dbReference>
<dbReference type="Proteomes" id="UP001168575">
    <property type="component" value="Unassembled WGS sequence"/>
</dbReference>
<organism evidence="11 12">
    <name type="scientific">Phoenicibacter congonensis</name>
    <dbReference type="NCBI Taxonomy" id="1944646"/>
    <lineage>
        <taxon>Bacteria</taxon>
        <taxon>Bacillati</taxon>
        <taxon>Actinomycetota</taxon>
        <taxon>Coriobacteriia</taxon>
        <taxon>Eggerthellales</taxon>
        <taxon>Eggerthellaceae</taxon>
        <taxon>Phoenicibacter</taxon>
    </lineage>
</organism>